<reference evidence="1" key="1">
    <citation type="submission" date="2014-11" db="EMBL/GenBank/DDBJ databases">
        <authorList>
            <person name="Amaro Gonzalez C."/>
        </authorList>
    </citation>
    <scope>NUCLEOTIDE SEQUENCE</scope>
</reference>
<dbReference type="AlphaFoldDB" id="A0A0E9WE74"/>
<name>A0A0E9WE74_ANGAN</name>
<accession>A0A0E9WE74</accession>
<reference evidence="1" key="2">
    <citation type="journal article" date="2015" name="Fish Shellfish Immunol.">
        <title>Early steps in the European eel (Anguilla anguilla)-Vibrio vulnificus interaction in the gills: Role of the RtxA13 toxin.</title>
        <authorList>
            <person name="Callol A."/>
            <person name="Pajuelo D."/>
            <person name="Ebbesson L."/>
            <person name="Teles M."/>
            <person name="MacKenzie S."/>
            <person name="Amaro C."/>
        </authorList>
    </citation>
    <scope>NUCLEOTIDE SEQUENCE</scope>
</reference>
<sequence length="24" mass="2855">MISSDSTLHYWLSSFRGLRHMSKD</sequence>
<protein>
    <submittedName>
        <fullName evidence="1">Uncharacterized protein</fullName>
    </submittedName>
</protein>
<proteinExistence type="predicted"/>
<evidence type="ECO:0000313" key="1">
    <source>
        <dbReference type="EMBL" id="JAH88657.1"/>
    </source>
</evidence>
<dbReference type="EMBL" id="GBXM01019920">
    <property type="protein sequence ID" value="JAH88657.1"/>
    <property type="molecule type" value="Transcribed_RNA"/>
</dbReference>
<organism evidence="1">
    <name type="scientific">Anguilla anguilla</name>
    <name type="common">European freshwater eel</name>
    <name type="synonym">Muraena anguilla</name>
    <dbReference type="NCBI Taxonomy" id="7936"/>
    <lineage>
        <taxon>Eukaryota</taxon>
        <taxon>Metazoa</taxon>
        <taxon>Chordata</taxon>
        <taxon>Craniata</taxon>
        <taxon>Vertebrata</taxon>
        <taxon>Euteleostomi</taxon>
        <taxon>Actinopterygii</taxon>
        <taxon>Neopterygii</taxon>
        <taxon>Teleostei</taxon>
        <taxon>Anguilliformes</taxon>
        <taxon>Anguillidae</taxon>
        <taxon>Anguilla</taxon>
    </lineage>
</organism>